<dbReference type="InterPro" id="IPR010998">
    <property type="entry name" value="Integrase_recombinase_N"/>
</dbReference>
<evidence type="ECO:0000256" key="4">
    <source>
        <dbReference type="ARBA" id="ARBA00023172"/>
    </source>
</evidence>
<dbReference type="GO" id="GO:0015074">
    <property type="term" value="P:DNA integration"/>
    <property type="evidence" value="ECO:0007669"/>
    <property type="project" value="UniProtKB-KW"/>
</dbReference>
<evidence type="ECO:0000259" key="6">
    <source>
        <dbReference type="PROSITE" id="PS51898"/>
    </source>
</evidence>
<dbReference type="OrthoDB" id="7222937at2"/>
<dbReference type="GO" id="GO:0003677">
    <property type="term" value="F:DNA binding"/>
    <property type="evidence" value="ECO:0007669"/>
    <property type="project" value="UniProtKB-UniRule"/>
</dbReference>
<keyword evidence="2" id="KW-0229">DNA integration</keyword>
<dbReference type="InterPro" id="IPR011010">
    <property type="entry name" value="DNA_brk_join_enz"/>
</dbReference>
<dbReference type="InterPro" id="IPR013762">
    <property type="entry name" value="Integrase-like_cat_sf"/>
</dbReference>
<dbReference type="InterPro" id="IPR025269">
    <property type="entry name" value="SAM-like_dom"/>
</dbReference>
<reference evidence="9" key="1">
    <citation type="submission" date="2018-03" db="EMBL/GenBank/DDBJ databases">
        <authorList>
            <person name="Rodrigo-Torres L."/>
            <person name="Arahal R. D."/>
            <person name="Lucena T."/>
        </authorList>
    </citation>
    <scope>NUCLEOTIDE SEQUENCE [LARGE SCALE GENOMIC DNA]</scope>
    <source>
        <strain evidence="9">CECT 8504</strain>
    </source>
</reference>
<evidence type="ECO:0000256" key="2">
    <source>
        <dbReference type="ARBA" id="ARBA00022908"/>
    </source>
</evidence>
<dbReference type="Proteomes" id="UP000244912">
    <property type="component" value="Unassembled WGS sequence"/>
</dbReference>
<evidence type="ECO:0000256" key="5">
    <source>
        <dbReference type="PROSITE-ProRule" id="PRU01248"/>
    </source>
</evidence>
<dbReference type="RefSeq" id="WP_108894861.1">
    <property type="nucleotide sequence ID" value="NZ_ONZF01000007.1"/>
</dbReference>
<comment type="similarity">
    <text evidence="1">Belongs to the 'phage' integrase family.</text>
</comment>
<dbReference type="InterPro" id="IPR044068">
    <property type="entry name" value="CB"/>
</dbReference>
<dbReference type="PROSITE" id="PS51900">
    <property type="entry name" value="CB"/>
    <property type="match status" value="1"/>
</dbReference>
<accession>A0A2R8BY94</accession>
<proteinExistence type="inferred from homology"/>
<dbReference type="PANTHER" id="PTHR30349">
    <property type="entry name" value="PHAGE INTEGRASE-RELATED"/>
    <property type="match status" value="1"/>
</dbReference>
<evidence type="ECO:0000313" key="9">
    <source>
        <dbReference type="Proteomes" id="UP000244912"/>
    </source>
</evidence>
<dbReference type="InterPro" id="IPR050090">
    <property type="entry name" value="Tyrosine_recombinase_XerCD"/>
</dbReference>
<keyword evidence="4" id="KW-0233">DNA recombination</keyword>
<dbReference type="PANTHER" id="PTHR30349:SF64">
    <property type="entry name" value="PROPHAGE INTEGRASE INTD-RELATED"/>
    <property type="match status" value="1"/>
</dbReference>
<dbReference type="InterPro" id="IPR002104">
    <property type="entry name" value="Integrase_catalytic"/>
</dbReference>
<dbReference type="PROSITE" id="PS51898">
    <property type="entry name" value="TYR_RECOMBINASE"/>
    <property type="match status" value="1"/>
</dbReference>
<dbReference type="AlphaFoldDB" id="A0A2R8BY94"/>
<evidence type="ECO:0000259" key="7">
    <source>
        <dbReference type="PROSITE" id="PS51900"/>
    </source>
</evidence>
<protein>
    <submittedName>
        <fullName evidence="8">Tyrosine recombinase XerC</fullName>
    </submittedName>
</protein>
<feature type="domain" description="Core-binding (CB)" evidence="7">
    <location>
        <begin position="187"/>
        <end position="271"/>
    </location>
</feature>
<dbReference type="Gene3D" id="1.10.150.130">
    <property type="match status" value="1"/>
</dbReference>
<dbReference type="Pfam" id="PF00589">
    <property type="entry name" value="Phage_integrase"/>
    <property type="match status" value="1"/>
</dbReference>
<gene>
    <name evidence="8" type="primary">xerC_5</name>
    <name evidence="8" type="ORF">PAA8504_02889</name>
</gene>
<dbReference type="SUPFAM" id="SSF56349">
    <property type="entry name" value="DNA breaking-rejoining enzymes"/>
    <property type="match status" value="1"/>
</dbReference>
<organism evidence="8 9">
    <name type="scientific">Palleronia abyssalis</name>
    <dbReference type="NCBI Taxonomy" id="1501240"/>
    <lineage>
        <taxon>Bacteria</taxon>
        <taxon>Pseudomonadati</taxon>
        <taxon>Pseudomonadota</taxon>
        <taxon>Alphaproteobacteria</taxon>
        <taxon>Rhodobacterales</taxon>
        <taxon>Roseobacteraceae</taxon>
        <taxon>Palleronia</taxon>
    </lineage>
</organism>
<dbReference type="GO" id="GO:0006310">
    <property type="term" value="P:DNA recombination"/>
    <property type="evidence" value="ECO:0007669"/>
    <property type="project" value="UniProtKB-KW"/>
</dbReference>
<name>A0A2R8BY94_9RHOB</name>
<feature type="domain" description="Tyr recombinase" evidence="6">
    <location>
        <begin position="296"/>
        <end position="514"/>
    </location>
</feature>
<sequence length="522" mass="59604">MAFSPRRGSYIRQHRGRYYYRRAIPSKVRHLFDGKTEWAIPLEGRSSAERFTEAQAIADRHNRQIRMTQEVAIPDRETQDVACLRIDLAPDDLPPGAPAPVPERFYRDGRVFDVFRYAITDDPAQRRAAEADGFYVVSVEEEKAQMEMRQRMAEFEAAESDDAREIADLKAEKVATKIDGLAHVSGHTVTSILDPWRNNRKQAPTTWKKHTQYAREFAELHGDLALEDVTKRHVVEYVQHAAALTYQGKPLSPTSIAKRLDSIRALLGYAAEIDVIDANPATGVKAPKDSRPKTSRSWKSFEPAEVRKLVDVSSALWSKRRDKRPGRARDLTAALQVLIWTGARPEEVCQLRRDDVDLTRGVLRITNDDSDDDARPRLTKNENSVREVPIHSRLLPLLIDHLRYHNAPLLFPSFEPEATPAELEEATRTGHPVEIKGRYARPISRAWTDELRHKVTDDPRKVLYSLRHSWSAESRRTGMPEHVRNALLGHANDNQHAGRYGGDADWTDDKRRHLERMDCLPA</sequence>
<dbReference type="Gene3D" id="1.10.443.10">
    <property type="entry name" value="Intergrase catalytic core"/>
    <property type="match status" value="1"/>
</dbReference>
<keyword evidence="9" id="KW-1185">Reference proteome</keyword>
<evidence type="ECO:0000256" key="3">
    <source>
        <dbReference type="ARBA" id="ARBA00023125"/>
    </source>
</evidence>
<dbReference type="Pfam" id="PF13102">
    <property type="entry name" value="Phage_int_SAM_5"/>
    <property type="match status" value="1"/>
</dbReference>
<evidence type="ECO:0000256" key="1">
    <source>
        <dbReference type="ARBA" id="ARBA00008857"/>
    </source>
</evidence>
<keyword evidence="3 5" id="KW-0238">DNA-binding</keyword>
<dbReference type="EMBL" id="ONZF01000007">
    <property type="protein sequence ID" value="SPJ25046.1"/>
    <property type="molecule type" value="Genomic_DNA"/>
</dbReference>
<evidence type="ECO:0000313" key="8">
    <source>
        <dbReference type="EMBL" id="SPJ25046.1"/>
    </source>
</evidence>